<evidence type="ECO:0008006" key="4">
    <source>
        <dbReference type="Google" id="ProtNLM"/>
    </source>
</evidence>
<gene>
    <name evidence="2" type="ORF">HWQ62_00059</name>
</gene>
<organism evidence="2 3">
    <name type="scientific">Pyramimonas orientalis virus 01B</name>
    <dbReference type="NCBI Taxonomy" id="3134525"/>
    <lineage>
        <taxon>Viruses</taxon>
        <taxon>Varidnaviria</taxon>
        <taxon>Bamfordvirae</taxon>
        <taxon>Nucleocytoviricota</taxon>
        <taxon>Megaviricetes</taxon>
        <taxon>Imitervirales</taxon>
        <taxon>Allomimiviridae</taxon>
        <taxon>Heliosvirus</taxon>
        <taxon>Heliosvirus raunefjordenense</taxon>
    </lineage>
</organism>
<keyword evidence="3" id="KW-1185">Reference proteome</keyword>
<evidence type="ECO:0000313" key="2">
    <source>
        <dbReference type="EMBL" id="QOI90196.1"/>
    </source>
</evidence>
<feature type="region of interest" description="Disordered" evidence="1">
    <location>
        <begin position="1"/>
        <end position="24"/>
    </location>
</feature>
<name>A0A7M3UNE7_9VIRU</name>
<protein>
    <recommendedName>
        <fullName evidence="4">MYM-type domain-containing protein</fullName>
    </recommendedName>
</protein>
<dbReference type="EMBL" id="MT663534">
    <property type="protein sequence ID" value="QOI90196.1"/>
    <property type="molecule type" value="Genomic_DNA"/>
</dbReference>
<feature type="compositionally biased region" description="Basic and acidic residues" evidence="1">
    <location>
        <begin position="13"/>
        <end position="24"/>
    </location>
</feature>
<accession>A0A7M3UNE7</accession>
<reference evidence="2" key="1">
    <citation type="submission" date="2020-06" db="EMBL/GenBank/DDBJ databases">
        <title>Lateral gene transfer of anion-conducting channel rhodopsins between green algae and giant viruses.</title>
        <authorList>
            <person name="Rozenberg A."/>
            <person name="Oppermann J."/>
            <person name="Wietek J."/>
            <person name="Fernandez Lahore R.G."/>
            <person name="Sandaa R.-A."/>
            <person name="Bratbak G."/>
            <person name="Hegemann P."/>
            <person name="Beja O."/>
        </authorList>
    </citation>
    <scope>NUCLEOTIDE SEQUENCE</scope>
    <source>
        <strain evidence="2">01B</strain>
    </source>
</reference>
<evidence type="ECO:0000313" key="3">
    <source>
        <dbReference type="Proteomes" id="UP001162120"/>
    </source>
</evidence>
<evidence type="ECO:0000256" key="1">
    <source>
        <dbReference type="SAM" id="MobiDB-lite"/>
    </source>
</evidence>
<sequence length="285" mass="33402">MTEVEKKKRGRKPKNEKETQQCVKESEKVDPQILHLNITRNIASTGDQTKEIHDSNLFESDFCNYKPDICVPNAYNENDTFSSQPYELVVNKAECNANSNVKVLLQNIDKHQMTNVACFWCCHKFDTPYLGLPLKYKASKFQVYGCFCSFECMCAYNFNSNEHNHNIWEIYNLINIMANILHYDRFIYPAPPRKCLSFFGGYMSIDEFRNFKNSKKIVNINNPPFIVVADQIEEINDFYHKQTESLFNFDNERILVLEKKISEQKVQDLQNNFKNTLDSTMNIKS</sequence>
<proteinExistence type="predicted"/>
<dbReference type="Proteomes" id="UP001162120">
    <property type="component" value="Segment"/>
</dbReference>